<dbReference type="CDD" id="cd00209">
    <property type="entry name" value="DHFR"/>
    <property type="match status" value="1"/>
</dbReference>
<keyword evidence="5" id="KW-0521">NADP</keyword>
<evidence type="ECO:0000256" key="5">
    <source>
        <dbReference type="ARBA" id="ARBA00022857"/>
    </source>
</evidence>
<evidence type="ECO:0000256" key="1">
    <source>
        <dbReference type="ARBA" id="ARBA00004903"/>
    </source>
</evidence>
<dbReference type="GO" id="GO:0046655">
    <property type="term" value="P:folic acid metabolic process"/>
    <property type="evidence" value="ECO:0007669"/>
    <property type="project" value="TreeGrafter"/>
</dbReference>
<dbReference type="PANTHER" id="PTHR48069">
    <property type="entry name" value="DIHYDROFOLATE REDUCTASE"/>
    <property type="match status" value="1"/>
</dbReference>
<protein>
    <recommendedName>
        <fullName evidence="3">dihydrofolate reductase</fullName>
        <ecNumber evidence="3">1.5.1.3</ecNumber>
    </recommendedName>
</protein>
<feature type="domain" description="DHFR" evidence="7">
    <location>
        <begin position="1"/>
        <end position="161"/>
    </location>
</feature>
<evidence type="ECO:0000256" key="4">
    <source>
        <dbReference type="ARBA" id="ARBA00022563"/>
    </source>
</evidence>
<dbReference type="PROSITE" id="PS51330">
    <property type="entry name" value="DHFR_2"/>
    <property type="match status" value="1"/>
</dbReference>
<dbReference type="UniPathway" id="UPA00077">
    <property type="reaction ID" value="UER00158"/>
</dbReference>
<dbReference type="GO" id="GO:0005829">
    <property type="term" value="C:cytosol"/>
    <property type="evidence" value="ECO:0007669"/>
    <property type="project" value="TreeGrafter"/>
</dbReference>
<comment type="pathway">
    <text evidence="1">Cofactor biosynthesis; tetrahydrofolate biosynthesis; 5,6,7,8-tetrahydrofolate from 7,8-dihydrofolate: step 1/1.</text>
</comment>
<dbReference type="STRING" id="37658.SAMN05661086_02616"/>
<dbReference type="EC" id="1.5.1.3" evidence="3"/>
<evidence type="ECO:0000313" key="8">
    <source>
        <dbReference type="EMBL" id="SFR93765.1"/>
    </source>
</evidence>
<dbReference type="GO" id="GO:0006730">
    <property type="term" value="P:one-carbon metabolic process"/>
    <property type="evidence" value="ECO:0007669"/>
    <property type="project" value="UniProtKB-KW"/>
</dbReference>
<evidence type="ECO:0000256" key="3">
    <source>
        <dbReference type="ARBA" id="ARBA00012856"/>
    </source>
</evidence>
<dbReference type="SUPFAM" id="SSF53597">
    <property type="entry name" value="Dihydrofolate reductase-like"/>
    <property type="match status" value="1"/>
</dbReference>
<comment type="similarity">
    <text evidence="2">Belongs to the dihydrofolate reductase family.</text>
</comment>
<dbReference type="Proteomes" id="UP000199659">
    <property type="component" value="Unassembled WGS sequence"/>
</dbReference>
<reference evidence="8 9" key="1">
    <citation type="submission" date="2016-10" db="EMBL/GenBank/DDBJ databases">
        <authorList>
            <person name="de Groot N.N."/>
        </authorList>
    </citation>
    <scope>NUCLEOTIDE SEQUENCE [LARGE SCALE GENOMIC DNA]</scope>
    <source>
        <strain evidence="8 9">743A</strain>
    </source>
</reference>
<name>A0A1I6KR81_9FIRM</name>
<dbReference type="InterPro" id="IPR024072">
    <property type="entry name" value="DHFR-like_dom_sf"/>
</dbReference>
<dbReference type="PANTHER" id="PTHR48069:SF3">
    <property type="entry name" value="DIHYDROFOLATE REDUCTASE"/>
    <property type="match status" value="1"/>
</dbReference>
<evidence type="ECO:0000256" key="2">
    <source>
        <dbReference type="ARBA" id="ARBA00009539"/>
    </source>
</evidence>
<dbReference type="GO" id="GO:0050661">
    <property type="term" value="F:NADP binding"/>
    <property type="evidence" value="ECO:0007669"/>
    <property type="project" value="InterPro"/>
</dbReference>
<dbReference type="OrthoDB" id="9804315at2"/>
<dbReference type="EMBL" id="FOYZ01000010">
    <property type="protein sequence ID" value="SFR93765.1"/>
    <property type="molecule type" value="Genomic_DNA"/>
</dbReference>
<dbReference type="PRINTS" id="PR00070">
    <property type="entry name" value="DHFR"/>
</dbReference>
<dbReference type="Pfam" id="PF00186">
    <property type="entry name" value="DHFR_1"/>
    <property type="match status" value="1"/>
</dbReference>
<evidence type="ECO:0000256" key="6">
    <source>
        <dbReference type="ARBA" id="ARBA00023002"/>
    </source>
</evidence>
<keyword evidence="9" id="KW-1185">Reference proteome</keyword>
<dbReference type="InterPro" id="IPR001796">
    <property type="entry name" value="DHFR_dom"/>
</dbReference>
<evidence type="ECO:0000313" key="9">
    <source>
        <dbReference type="Proteomes" id="UP000199659"/>
    </source>
</evidence>
<keyword evidence="4" id="KW-0554">One-carbon metabolism</keyword>
<gene>
    <name evidence="8" type="ORF">SAMN05661086_02616</name>
</gene>
<dbReference type="GO" id="GO:0046452">
    <property type="term" value="P:dihydrofolate metabolic process"/>
    <property type="evidence" value="ECO:0007669"/>
    <property type="project" value="TreeGrafter"/>
</dbReference>
<dbReference type="InterPro" id="IPR012259">
    <property type="entry name" value="DHFR"/>
</dbReference>
<organism evidence="8 9">
    <name type="scientific">Anaeromicropila populeti</name>
    <dbReference type="NCBI Taxonomy" id="37658"/>
    <lineage>
        <taxon>Bacteria</taxon>
        <taxon>Bacillati</taxon>
        <taxon>Bacillota</taxon>
        <taxon>Clostridia</taxon>
        <taxon>Lachnospirales</taxon>
        <taxon>Lachnospiraceae</taxon>
        <taxon>Anaeromicropila</taxon>
    </lineage>
</organism>
<dbReference type="RefSeq" id="WP_092561498.1">
    <property type="nucleotide sequence ID" value="NZ_FOYZ01000010.1"/>
</dbReference>
<dbReference type="GO" id="GO:0004146">
    <property type="term" value="F:dihydrofolate reductase activity"/>
    <property type="evidence" value="ECO:0007669"/>
    <property type="project" value="UniProtKB-EC"/>
</dbReference>
<dbReference type="AlphaFoldDB" id="A0A1I6KR81"/>
<evidence type="ECO:0000259" key="7">
    <source>
        <dbReference type="PROSITE" id="PS51330"/>
    </source>
</evidence>
<accession>A0A1I6KR81</accession>
<keyword evidence="6" id="KW-0560">Oxidoreductase</keyword>
<dbReference type="Gene3D" id="3.40.430.10">
    <property type="entry name" value="Dihydrofolate Reductase, subunit A"/>
    <property type="match status" value="1"/>
</dbReference>
<proteinExistence type="inferred from homology"/>
<dbReference type="GO" id="GO:0046654">
    <property type="term" value="P:tetrahydrofolate biosynthetic process"/>
    <property type="evidence" value="ECO:0007669"/>
    <property type="project" value="UniProtKB-UniPathway"/>
</dbReference>
<sequence length="167" mass="19472">MNLIVAVDNKWAIGNKNQLLVSIPSDKRNFRLLTENQVVIMGRKTLESLPNGMPLENRVNIVLTKNLDYTKKGIIPAHSLEDVFTILQKYNDRQCYVIGGASIYQQFLPFCDTAYVTKIEYSYVADRFAPNLDKEKNWILEGSSEEETYYDLEYYFLKYRNTSVLEY</sequence>